<accession>A0A426ZSK2</accession>
<dbReference type="EMBL" id="AMZH03005200">
    <property type="protein sequence ID" value="RRT67012.1"/>
    <property type="molecule type" value="Genomic_DNA"/>
</dbReference>
<feature type="non-terminal residue" evidence="1">
    <location>
        <position position="1"/>
    </location>
</feature>
<dbReference type="Proteomes" id="UP000287651">
    <property type="component" value="Unassembled WGS sequence"/>
</dbReference>
<organism evidence="1 2">
    <name type="scientific">Ensete ventricosum</name>
    <name type="common">Abyssinian banana</name>
    <name type="synonym">Musa ensete</name>
    <dbReference type="NCBI Taxonomy" id="4639"/>
    <lineage>
        <taxon>Eukaryota</taxon>
        <taxon>Viridiplantae</taxon>
        <taxon>Streptophyta</taxon>
        <taxon>Embryophyta</taxon>
        <taxon>Tracheophyta</taxon>
        <taxon>Spermatophyta</taxon>
        <taxon>Magnoliopsida</taxon>
        <taxon>Liliopsida</taxon>
        <taxon>Zingiberales</taxon>
        <taxon>Musaceae</taxon>
        <taxon>Ensete</taxon>
    </lineage>
</organism>
<evidence type="ECO:0000313" key="2">
    <source>
        <dbReference type="Proteomes" id="UP000287651"/>
    </source>
</evidence>
<name>A0A426ZSK2_ENSVE</name>
<protein>
    <submittedName>
        <fullName evidence="1">Uncharacterized protein</fullName>
    </submittedName>
</protein>
<comment type="caution">
    <text evidence="1">The sequence shown here is derived from an EMBL/GenBank/DDBJ whole genome shotgun (WGS) entry which is preliminary data.</text>
</comment>
<reference evidence="1 2" key="1">
    <citation type="journal article" date="2014" name="Agronomy (Basel)">
        <title>A Draft Genome Sequence for Ensete ventricosum, the Drought-Tolerant Tree Against Hunger.</title>
        <authorList>
            <person name="Harrison J."/>
            <person name="Moore K.A."/>
            <person name="Paszkiewicz K."/>
            <person name="Jones T."/>
            <person name="Grant M."/>
            <person name="Ambacheew D."/>
            <person name="Muzemil S."/>
            <person name="Studholme D.J."/>
        </authorList>
    </citation>
    <scope>NUCLEOTIDE SEQUENCE [LARGE SCALE GENOMIC DNA]</scope>
</reference>
<proteinExistence type="predicted"/>
<gene>
    <name evidence="1" type="ORF">B296_00029469</name>
</gene>
<sequence length="93" mass="11128">PGELRRKGRERRSADSRFISSWKNRMGRCKYPKGWCLPSTQARLVMCSPFIPERKRRLRRLARTLPRRLRVYSAMTKRRGGDVILQPRDWDAQ</sequence>
<dbReference type="AlphaFoldDB" id="A0A426ZSK2"/>
<evidence type="ECO:0000313" key="1">
    <source>
        <dbReference type="EMBL" id="RRT67012.1"/>
    </source>
</evidence>